<feature type="compositionally biased region" description="Basic and acidic residues" evidence="2">
    <location>
        <begin position="602"/>
        <end position="611"/>
    </location>
</feature>
<evidence type="ECO:0000256" key="1">
    <source>
        <dbReference type="ARBA" id="ARBA00009884"/>
    </source>
</evidence>
<dbReference type="SUPFAM" id="SSF56815">
    <property type="entry name" value="Sec1/munc18-like (SM) proteins"/>
    <property type="match status" value="1"/>
</dbReference>
<evidence type="ECO:0000256" key="2">
    <source>
        <dbReference type="SAM" id="MobiDB-lite"/>
    </source>
</evidence>
<dbReference type="InterPro" id="IPR043127">
    <property type="entry name" value="Sec-1-like_dom3a"/>
</dbReference>
<feature type="region of interest" description="Disordered" evidence="2">
    <location>
        <begin position="602"/>
        <end position="691"/>
    </location>
</feature>
<dbReference type="FunFam" id="3.90.830.10:FF:000005">
    <property type="entry name" value="Sec1 family superfamily"/>
    <property type="match status" value="1"/>
</dbReference>
<dbReference type="InterPro" id="IPR043154">
    <property type="entry name" value="Sec-1-like_dom1"/>
</dbReference>
<dbReference type="AlphaFoldDB" id="A0A1B7NT48"/>
<dbReference type="PANTHER" id="PTHR11679">
    <property type="entry name" value="VESICLE PROTEIN SORTING-ASSOCIATED"/>
    <property type="match status" value="1"/>
</dbReference>
<dbReference type="Proteomes" id="UP000091918">
    <property type="component" value="Unassembled WGS sequence"/>
</dbReference>
<dbReference type="InterPro" id="IPR001619">
    <property type="entry name" value="Sec1-like"/>
</dbReference>
<dbReference type="STRING" id="1658172.A0A1B7NT48"/>
<gene>
    <name evidence="3" type="ORF">ACJ72_05704</name>
</gene>
<dbReference type="EMBL" id="LGUA01000835">
    <property type="protein sequence ID" value="OAX79973.1"/>
    <property type="molecule type" value="Genomic_DNA"/>
</dbReference>
<dbReference type="Gene3D" id="3.40.50.1910">
    <property type="match status" value="1"/>
</dbReference>
<dbReference type="OrthoDB" id="2228at2759"/>
<sequence length="691" mass="78957">MESSLIEIQRKAILDTIRYTGGRDWKVLVVDEGSRKLIDNAVKEDDILNENVTNVEQIENRRPMNKDIDAVYILSPLPHIVDCVMADFERRRYRKSFLVWISNLDPQLRQRIERSPMARDQIADFRVMNINFFPREAHVAIFRDPWSFLTLFHPACNNLIRSHLDDLAQKIVSICVSLGEYPIIRYYRPKNPTHEASVLCSHLARFVQDQLDEYAKYREDYPPPSPRPRGILYILDRSIDICAPLVHEFTYQAMAHDLLPLKEGDKVTYKTTLNEGLPNEEVKEMEISEHDKIWTDSRHLHMKDLLGKLVDDFNKFRADNPQFNESETTANLNTVKDMLAGLSEFQEGKNAYTLHLNMAQECMRLFQERKLVEVASVEQSLSTGLDEDHRKPKNLADQLVRLLDEDCVGPSERLRLILLYLLYRDGLLPGDIKKLLAHSQLPPQDGEVLYNLDLLGARVEKPLKDSKPKPEPLFPRKIPTQATQEDTSLSRFEPNLKLLLEEQNKGTLDAAIFPYTRPHLDSDSTMGQDNASQASLRSAKPTWLEPAHLQQNLAKESLSSWLVAQPFPRLVSAKDIYLATSHMLTPKLFLRQLGDLSVDKRRLDLPADRPPPKAPAHLFEKPAPQQPPAPPTGALATMTISSRDTARISPNGPAGQPVKPTASQLPSGHKLGKKEKDKDKDKEKKKRNFFK</sequence>
<dbReference type="GO" id="GO:0016192">
    <property type="term" value="P:vesicle-mediated transport"/>
    <property type="evidence" value="ECO:0007669"/>
    <property type="project" value="InterPro"/>
</dbReference>
<reference evidence="3 4" key="1">
    <citation type="submission" date="2015-07" db="EMBL/GenBank/DDBJ databases">
        <title>Emmonsia species relationships and genome sequence.</title>
        <authorList>
            <person name="Cuomo C.A."/>
            <person name="Schwartz I.S."/>
            <person name="Kenyon C."/>
            <person name="de Hoog G.S."/>
            <person name="Govender N.P."/>
            <person name="Botha A."/>
            <person name="Moreno L."/>
            <person name="de Vries M."/>
            <person name="Munoz J.F."/>
            <person name="Stielow J.B."/>
        </authorList>
    </citation>
    <scope>NUCLEOTIDE SEQUENCE [LARGE SCALE GENOMIC DNA]</scope>
    <source>
        <strain evidence="3 4">CBS 136260</strain>
    </source>
</reference>
<dbReference type="InterPro" id="IPR036045">
    <property type="entry name" value="Sec1-like_sf"/>
</dbReference>
<dbReference type="Gene3D" id="3.90.830.10">
    <property type="entry name" value="Syntaxin Binding Protein 1, Chain A, domain 2"/>
    <property type="match status" value="1"/>
</dbReference>
<accession>A0A1B7NT48</accession>
<comment type="similarity">
    <text evidence="1">Belongs to the STXBP/unc-18/SEC1 family.</text>
</comment>
<evidence type="ECO:0008006" key="5">
    <source>
        <dbReference type="Google" id="ProtNLM"/>
    </source>
</evidence>
<evidence type="ECO:0000313" key="3">
    <source>
        <dbReference type="EMBL" id="OAX79973.1"/>
    </source>
</evidence>
<evidence type="ECO:0000313" key="4">
    <source>
        <dbReference type="Proteomes" id="UP000091918"/>
    </source>
</evidence>
<dbReference type="Gene3D" id="3.40.50.2060">
    <property type="match status" value="1"/>
</dbReference>
<dbReference type="InterPro" id="IPR027482">
    <property type="entry name" value="Sec1-like_dom2"/>
</dbReference>
<organism evidence="3 4">
    <name type="scientific">Emergomyces africanus</name>
    <dbReference type="NCBI Taxonomy" id="1955775"/>
    <lineage>
        <taxon>Eukaryota</taxon>
        <taxon>Fungi</taxon>
        <taxon>Dikarya</taxon>
        <taxon>Ascomycota</taxon>
        <taxon>Pezizomycotina</taxon>
        <taxon>Eurotiomycetes</taxon>
        <taxon>Eurotiomycetidae</taxon>
        <taxon>Onygenales</taxon>
        <taxon>Ajellomycetaceae</taxon>
        <taxon>Emergomyces</taxon>
    </lineage>
</organism>
<dbReference type="Gene3D" id="1.25.40.60">
    <property type="match status" value="1"/>
</dbReference>
<proteinExistence type="inferred from homology"/>
<protein>
    <recommendedName>
        <fullName evidence="5">Sec1 family superfamily</fullName>
    </recommendedName>
</protein>
<comment type="caution">
    <text evidence="3">The sequence shown here is derived from an EMBL/GenBank/DDBJ whole genome shotgun (WGS) entry which is preliminary data.</text>
</comment>
<name>A0A1B7NT48_9EURO</name>
<keyword evidence="4" id="KW-1185">Reference proteome</keyword>
<dbReference type="Pfam" id="PF00995">
    <property type="entry name" value="Sec1"/>
    <property type="match status" value="1"/>
</dbReference>